<reference evidence="2 3" key="1">
    <citation type="submission" date="2018-06" db="EMBL/GenBank/DDBJ databases">
        <title>Genomic Encyclopedia of Archaeal and Bacterial Type Strains, Phase II (KMG-II): from individual species to whole genera.</title>
        <authorList>
            <person name="Goeker M."/>
        </authorList>
    </citation>
    <scope>NUCLEOTIDE SEQUENCE [LARGE SCALE GENOMIC DNA]</scope>
    <source>
        <strain evidence="2 3">DSM 14825</strain>
    </source>
</reference>
<dbReference type="AlphaFoldDB" id="A0A327SUS7"/>
<feature type="domain" description="Methyltransferase" evidence="1">
    <location>
        <begin position="42"/>
        <end position="153"/>
    </location>
</feature>
<dbReference type="Proteomes" id="UP000249754">
    <property type="component" value="Unassembled WGS sequence"/>
</dbReference>
<dbReference type="Gene3D" id="6.10.140.280">
    <property type="match status" value="1"/>
</dbReference>
<evidence type="ECO:0000313" key="2">
    <source>
        <dbReference type="EMBL" id="RAJ33096.1"/>
    </source>
</evidence>
<organism evidence="2 3">
    <name type="scientific">Pedobacter cryoconitis</name>
    <dbReference type="NCBI Taxonomy" id="188932"/>
    <lineage>
        <taxon>Bacteria</taxon>
        <taxon>Pseudomonadati</taxon>
        <taxon>Bacteroidota</taxon>
        <taxon>Sphingobacteriia</taxon>
        <taxon>Sphingobacteriales</taxon>
        <taxon>Sphingobacteriaceae</taxon>
        <taxon>Pedobacter</taxon>
    </lineage>
</organism>
<gene>
    <name evidence="2" type="ORF">LY11_01786</name>
</gene>
<comment type="caution">
    <text evidence="2">The sequence shown here is derived from an EMBL/GenBank/DDBJ whole genome shotgun (WGS) entry which is preliminary data.</text>
</comment>
<dbReference type="Pfam" id="PF13847">
    <property type="entry name" value="Methyltransf_31"/>
    <property type="match status" value="1"/>
</dbReference>
<dbReference type="InterPro" id="IPR025714">
    <property type="entry name" value="Methyltranfer_dom"/>
</dbReference>
<dbReference type="GO" id="GO:0008168">
    <property type="term" value="F:methyltransferase activity"/>
    <property type="evidence" value="ECO:0007669"/>
    <property type="project" value="UniProtKB-KW"/>
</dbReference>
<dbReference type="PANTHER" id="PTHR43861">
    <property type="entry name" value="TRANS-ACONITATE 2-METHYLTRANSFERASE-RELATED"/>
    <property type="match status" value="1"/>
</dbReference>
<keyword evidence="2" id="KW-0489">Methyltransferase</keyword>
<sequence>MDTIKEQFNSISKQYDAQRKHLIPCFYDFYTSCLPIIDTLTTAKKVLDIGAGTGLFSQFVYEQRNDLHFTLIDISTEMLSVAKKRFNGLNNFEFLEQDFSIGPIAEKYDLIISALAIHHLEDEQKATLYRSVFNALHPGGVFINADQVEGRTPWYDSYYKSKWKETVLNSDLDQQAAEQAFERIKLDKFAKLEIQLQMLENAGFSQTDCIYKYNNFVVMSAMKTA</sequence>
<dbReference type="Gene3D" id="3.40.50.150">
    <property type="entry name" value="Vaccinia Virus protein VP39"/>
    <property type="match status" value="1"/>
</dbReference>
<name>A0A327SUS7_9SPHI</name>
<proteinExistence type="predicted"/>
<accession>A0A327SUS7</accession>
<dbReference type="CDD" id="cd02440">
    <property type="entry name" value="AdoMet_MTases"/>
    <property type="match status" value="1"/>
</dbReference>
<dbReference type="InterPro" id="IPR029063">
    <property type="entry name" value="SAM-dependent_MTases_sf"/>
</dbReference>
<dbReference type="SUPFAM" id="SSF53335">
    <property type="entry name" value="S-adenosyl-L-methionine-dependent methyltransferases"/>
    <property type="match status" value="1"/>
</dbReference>
<evidence type="ECO:0000259" key="1">
    <source>
        <dbReference type="Pfam" id="PF13847"/>
    </source>
</evidence>
<dbReference type="EMBL" id="QLLR01000005">
    <property type="protein sequence ID" value="RAJ33096.1"/>
    <property type="molecule type" value="Genomic_DNA"/>
</dbReference>
<dbReference type="GO" id="GO:0032259">
    <property type="term" value="P:methylation"/>
    <property type="evidence" value="ECO:0007669"/>
    <property type="project" value="UniProtKB-KW"/>
</dbReference>
<protein>
    <submittedName>
        <fullName evidence="2">tRNA (Cmo5U34)-methyltransferase</fullName>
    </submittedName>
</protein>
<keyword evidence="2" id="KW-0808">Transferase</keyword>
<evidence type="ECO:0000313" key="3">
    <source>
        <dbReference type="Proteomes" id="UP000249754"/>
    </source>
</evidence>
<dbReference type="OrthoDB" id="9770553at2"/>
<dbReference type="RefSeq" id="WP_111633349.1">
    <property type="nucleotide sequence ID" value="NZ_QLLR01000005.1"/>
</dbReference>